<dbReference type="EMBL" id="JARGEI010000024">
    <property type="protein sequence ID" value="KAJ8709089.1"/>
    <property type="molecule type" value="Genomic_DNA"/>
</dbReference>
<proteinExistence type="predicted"/>
<dbReference type="PROSITE" id="PS51031">
    <property type="entry name" value="BESS"/>
    <property type="match status" value="1"/>
</dbReference>
<gene>
    <name evidence="4" type="ORF">PYW07_008915</name>
</gene>
<evidence type="ECO:0000313" key="4">
    <source>
        <dbReference type="EMBL" id="KAJ8709089.1"/>
    </source>
</evidence>
<dbReference type="Pfam" id="PF02944">
    <property type="entry name" value="BESS"/>
    <property type="match status" value="1"/>
</dbReference>
<accession>A0AAD8DM31</accession>
<comment type="caution">
    <text evidence="4">The sequence shown here is derived from an EMBL/GenBank/DDBJ whole genome shotgun (WGS) entry which is preliminary data.</text>
</comment>
<feature type="domain" description="BESS" evidence="3">
    <location>
        <begin position="174"/>
        <end position="213"/>
    </location>
</feature>
<dbReference type="Proteomes" id="UP001231518">
    <property type="component" value="Chromosome 22"/>
</dbReference>
<dbReference type="GO" id="GO:0003677">
    <property type="term" value="F:DNA binding"/>
    <property type="evidence" value="ECO:0007669"/>
    <property type="project" value="InterPro"/>
</dbReference>
<dbReference type="Pfam" id="PF10545">
    <property type="entry name" value="MADF_DNA_bdg"/>
    <property type="match status" value="1"/>
</dbReference>
<dbReference type="PANTHER" id="PTHR12243">
    <property type="entry name" value="MADF DOMAIN TRANSCRIPTION FACTOR"/>
    <property type="match status" value="1"/>
</dbReference>
<protein>
    <recommendedName>
        <fullName evidence="6">MADF domain-containing protein</fullName>
    </recommendedName>
</protein>
<keyword evidence="5" id="KW-1185">Reference proteome</keyword>
<evidence type="ECO:0000256" key="1">
    <source>
        <dbReference type="PROSITE-ProRule" id="PRU00371"/>
    </source>
</evidence>
<dbReference type="GO" id="GO:0005634">
    <property type="term" value="C:nucleus"/>
    <property type="evidence" value="ECO:0007669"/>
    <property type="project" value="UniProtKB-SubCell"/>
</dbReference>
<dbReference type="SMART" id="SM00595">
    <property type="entry name" value="MADF"/>
    <property type="match status" value="1"/>
</dbReference>
<evidence type="ECO:0000259" key="2">
    <source>
        <dbReference type="PROSITE" id="PS51029"/>
    </source>
</evidence>
<dbReference type="PROSITE" id="PS51029">
    <property type="entry name" value="MADF"/>
    <property type="match status" value="1"/>
</dbReference>
<dbReference type="AlphaFoldDB" id="A0AAD8DM31"/>
<keyword evidence="1" id="KW-0539">Nucleus</keyword>
<feature type="domain" description="MADF" evidence="2">
    <location>
        <begin position="6"/>
        <end position="92"/>
    </location>
</feature>
<comment type="subcellular location">
    <subcellularLocation>
        <location evidence="1">Nucleus</location>
    </subcellularLocation>
</comment>
<dbReference type="GO" id="GO:0005667">
    <property type="term" value="C:transcription regulator complex"/>
    <property type="evidence" value="ECO:0007669"/>
    <property type="project" value="TreeGrafter"/>
</dbReference>
<evidence type="ECO:0000313" key="5">
    <source>
        <dbReference type="Proteomes" id="UP001231518"/>
    </source>
</evidence>
<dbReference type="InterPro" id="IPR004210">
    <property type="entry name" value="BESS_motif"/>
</dbReference>
<evidence type="ECO:0008006" key="6">
    <source>
        <dbReference type="Google" id="ProtNLM"/>
    </source>
</evidence>
<dbReference type="PANTHER" id="PTHR12243:SF67">
    <property type="entry name" value="COREPRESSOR OF PANGOLIN, ISOFORM A-RELATED"/>
    <property type="match status" value="1"/>
</dbReference>
<dbReference type="GO" id="GO:0006357">
    <property type="term" value="P:regulation of transcription by RNA polymerase II"/>
    <property type="evidence" value="ECO:0007669"/>
    <property type="project" value="TreeGrafter"/>
</dbReference>
<evidence type="ECO:0000259" key="3">
    <source>
        <dbReference type="PROSITE" id="PS51031"/>
    </source>
</evidence>
<organism evidence="4 5">
    <name type="scientific">Mythimna separata</name>
    <name type="common">Oriental armyworm</name>
    <name type="synonym">Pseudaletia separata</name>
    <dbReference type="NCBI Taxonomy" id="271217"/>
    <lineage>
        <taxon>Eukaryota</taxon>
        <taxon>Metazoa</taxon>
        <taxon>Ecdysozoa</taxon>
        <taxon>Arthropoda</taxon>
        <taxon>Hexapoda</taxon>
        <taxon>Insecta</taxon>
        <taxon>Pterygota</taxon>
        <taxon>Neoptera</taxon>
        <taxon>Endopterygota</taxon>
        <taxon>Lepidoptera</taxon>
        <taxon>Glossata</taxon>
        <taxon>Ditrysia</taxon>
        <taxon>Noctuoidea</taxon>
        <taxon>Noctuidae</taxon>
        <taxon>Noctuinae</taxon>
        <taxon>Hadenini</taxon>
        <taxon>Mythimna</taxon>
    </lineage>
</organism>
<dbReference type="InterPro" id="IPR006578">
    <property type="entry name" value="MADF-dom"/>
</dbReference>
<name>A0AAD8DM31_MYTSE</name>
<reference evidence="4" key="1">
    <citation type="submission" date="2023-03" db="EMBL/GenBank/DDBJ databases">
        <title>Chromosome-level genomes of two armyworms, Mythimna separata and Mythimna loreyi, provide insights into the biosynthesis and reception of sex pheromones.</title>
        <authorList>
            <person name="Zhao H."/>
        </authorList>
    </citation>
    <scope>NUCLEOTIDE SEQUENCE</scope>
    <source>
        <strain evidence="4">BeijingLab</strain>
        <tissue evidence="4">Pupa</tissue>
    </source>
</reference>
<dbReference type="InterPro" id="IPR039353">
    <property type="entry name" value="TF_Adf1"/>
</dbReference>
<sequence length="219" mass="25593">MEVEEKLISLVKQHECLYNINSRNYSDKLSKQNTWDDISNEMGFSVQECIIKWKRLRENFRKALKTREKSDSAKRRPIKFEWDFEFLKPYVKDYDQICNSSTMAIYENTAAMEKAESYLKQEMFSEDVDFDEFTDAHKAHEDSIPQPNPSPGNVTPTVAEVLQNYLEANSRRERDPIDAFFLAMAAHVKRLPQRLQVQVKQKVFNAVTEAELKVLNQGA</sequence>